<dbReference type="SUPFAM" id="SSF81383">
    <property type="entry name" value="F-box domain"/>
    <property type="match status" value="1"/>
</dbReference>
<protein>
    <recommendedName>
        <fullName evidence="2">F-box domain-containing protein</fullName>
    </recommendedName>
</protein>
<dbReference type="AlphaFoldDB" id="A0A8S3U066"/>
<organism evidence="3 4">
    <name type="scientific">Mytilus edulis</name>
    <name type="common">Blue mussel</name>
    <dbReference type="NCBI Taxonomy" id="6550"/>
    <lineage>
        <taxon>Eukaryota</taxon>
        <taxon>Metazoa</taxon>
        <taxon>Spiralia</taxon>
        <taxon>Lophotrochozoa</taxon>
        <taxon>Mollusca</taxon>
        <taxon>Bivalvia</taxon>
        <taxon>Autobranchia</taxon>
        <taxon>Pteriomorphia</taxon>
        <taxon>Mytilida</taxon>
        <taxon>Mytiloidea</taxon>
        <taxon>Mytilidae</taxon>
        <taxon>Mytilinae</taxon>
        <taxon>Mytilus</taxon>
    </lineage>
</organism>
<dbReference type="PANTHER" id="PTHR20872:SF1">
    <property type="entry name" value="F-BOX DOMAIN-CONTAINING PROTEIN"/>
    <property type="match status" value="1"/>
</dbReference>
<dbReference type="Gene3D" id="3.80.10.10">
    <property type="entry name" value="Ribonuclease Inhibitor"/>
    <property type="match status" value="2"/>
</dbReference>
<dbReference type="EMBL" id="CAJPWZ010002379">
    <property type="protein sequence ID" value="CAG2237216.1"/>
    <property type="molecule type" value="Genomic_DNA"/>
</dbReference>
<feature type="region of interest" description="Disordered" evidence="1">
    <location>
        <begin position="1"/>
        <end position="22"/>
    </location>
</feature>
<feature type="domain" description="F-box" evidence="2">
    <location>
        <begin position="45"/>
        <end position="91"/>
    </location>
</feature>
<sequence length="512" mass="59029">MGVKGGEGKQMISNTKGVKGGEGRQMISNTMGVKGGEGIAILSTMADWTCLPEVVLGKVLSYLEILDKFCISKTCRSWECAAFRPEAWANIFISGEKLLLQITCNMMCLDEMISEQTFSSELLFFVQKGSHLIKNLNVTFCRQFDIELFKQITSDCQNLTSLQLSIWSNTKEKLDMMIHDCVNNLFIKKKDIKVVRIYDVSSGAFPKKLSDQSPFFDGDVIPGLNVSKSKYPTIPFGASHAQHLKELWIVNSFKLHSLRNILYLVNLTELAINPQQLNHSLLVHLASNSLTDLFIVANENTREFYNEAINDIQWKDIRRNGPTLRVHCYFSCTHEWAEKDIIFKPSMPLASLVYRKNVWLRYPCFISDFMSAYCETLEEFVDYSLSELTYQQGYAKSFLSRMDNWVINIARNCQKLKWLTVKEPLSSASLILIACLNRNIRRFLVRDDMIIYTNDIPDDVFPDEVIRKTVSLFHETPEKLNEKMSEILNTRWRPLSRSNYFAILNNKYKKFK</sequence>
<dbReference type="InterPro" id="IPR032675">
    <property type="entry name" value="LRR_dom_sf"/>
</dbReference>
<dbReference type="InterPro" id="IPR036047">
    <property type="entry name" value="F-box-like_dom_sf"/>
</dbReference>
<name>A0A8S3U066_MYTED</name>
<dbReference type="InterPro" id="IPR001810">
    <property type="entry name" value="F-box_dom"/>
</dbReference>
<reference evidence="3" key="1">
    <citation type="submission" date="2021-03" db="EMBL/GenBank/DDBJ databases">
        <authorList>
            <person name="Bekaert M."/>
        </authorList>
    </citation>
    <scope>NUCLEOTIDE SEQUENCE</scope>
</reference>
<dbReference type="Pfam" id="PF12937">
    <property type="entry name" value="F-box-like"/>
    <property type="match status" value="1"/>
</dbReference>
<dbReference type="OrthoDB" id="9974792at2759"/>
<dbReference type="SMART" id="SM00256">
    <property type="entry name" value="FBOX"/>
    <property type="match status" value="1"/>
</dbReference>
<dbReference type="PROSITE" id="PS50181">
    <property type="entry name" value="FBOX"/>
    <property type="match status" value="1"/>
</dbReference>
<evidence type="ECO:0000313" key="4">
    <source>
        <dbReference type="Proteomes" id="UP000683360"/>
    </source>
</evidence>
<gene>
    <name evidence="3" type="ORF">MEDL_49685</name>
</gene>
<dbReference type="PANTHER" id="PTHR20872">
    <property type="match status" value="1"/>
</dbReference>
<comment type="caution">
    <text evidence="3">The sequence shown here is derived from an EMBL/GenBank/DDBJ whole genome shotgun (WGS) entry which is preliminary data.</text>
</comment>
<accession>A0A8S3U066</accession>
<keyword evidence="4" id="KW-1185">Reference proteome</keyword>
<evidence type="ECO:0000313" key="3">
    <source>
        <dbReference type="EMBL" id="CAG2237216.1"/>
    </source>
</evidence>
<proteinExistence type="predicted"/>
<evidence type="ECO:0000256" key="1">
    <source>
        <dbReference type="SAM" id="MobiDB-lite"/>
    </source>
</evidence>
<dbReference type="Proteomes" id="UP000683360">
    <property type="component" value="Unassembled WGS sequence"/>
</dbReference>
<evidence type="ECO:0000259" key="2">
    <source>
        <dbReference type="PROSITE" id="PS50181"/>
    </source>
</evidence>